<keyword evidence="1" id="KW-0479">Metal-binding</keyword>
<dbReference type="GO" id="GO:0008270">
    <property type="term" value="F:zinc ion binding"/>
    <property type="evidence" value="ECO:0007669"/>
    <property type="project" value="UniProtKB-KW"/>
</dbReference>
<feature type="domain" description="RING-type" evidence="2">
    <location>
        <begin position="38"/>
        <end position="65"/>
    </location>
</feature>
<dbReference type="OrthoDB" id="21204at2759"/>
<dbReference type="AlphaFoldDB" id="A0A371FB52"/>
<keyword evidence="4" id="KW-1185">Reference proteome</keyword>
<protein>
    <recommendedName>
        <fullName evidence="2">RING-type domain-containing protein</fullName>
    </recommendedName>
</protein>
<evidence type="ECO:0000256" key="1">
    <source>
        <dbReference type="PROSITE-ProRule" id="PRU00175"/>
    </source>
</evidence>
<gene>
    <name evidence="3" type="ORF">CR513_44580</name>
</gene>
<comment type="caution">
    <text evidence="3">The sequence shown here is derived from an EMBL/GenBank/DDBJ whole genome shotgun (WGS) entry which is preliminary data.</text>
</comment>
<dbReference type="SUPFAM" id="SSF57850">
    <property type="entry name" value="RING/U-box"/>
    <property type="match status" value="2"/>
</dbReference>
<proteinExistence type="predicted"/>
<keyword evidence="1" id="KW-0862">Zinc</keyword>
<dbReference type="Pfam" id="PF17123">
    <property type="entry name" value="zf-RING_11"/>
    <property type="match status" value="1"/>
</dbReference>
<dbReference type="Gene3D" id="3.30.40.10">
    <property type="entry name" value="Zinc/RING finger domain, C3HC4 (zinc finger)"/>
    <property type="match status" value="1"/>
</dbReference>
<name>A0A371FB52_MUCPR</name>
<accession>A0A371FB52</accession>
<evidence type="ECO:0000259" key="2">
    <source>
        <dbReference type="PROSITE" id="PS50089"/>
    </source>
</evidence>
<dbReference type="Proteomes" id="UP000257109">
    <property type="component" value="Unassembled WGS sequence"/>
</dbReference>
<dbReference type="CDD" id="cd16448">
    <property type="entry name" value="RING-H2"/>
    <property type="match status" value="1"/>
</dbReference>
<dbReference type="InterPro" id="IPR013083">
    <property type="entry name" value="Znf_RING/FYVE/PHD"/>
</dbReference>
<keyword evidence="1" id="KW-0863">Zinc-finger</keyword>
<sequence>MAHDDCCSICKEELDVNAEYLSMPCIVTWLQINNSEDCPICLEEFDVNIEFYIMSCNHGFHQQCIVT</sequence>
<reference evidence="3" key="1">
    <citation type="submission" date="2018-05" db="EMBL/GenBank/DDBJ databases">
        <title>Draft genome of Mucuna pruriens seed.</title>
        <authorList>
            <person name="Nnadi N.E."/>
            <person name="Vos R."/>
            <person name="Hasami M.H."/>
            <person name="Devisetty U.K."/>
            <person name="Aguiy J.C."/>
        </authorList>
    </citation>
    <scope>NUCLEOTIDE SEQUENCE [LARGE SCALE GENOMIC DNA]</scope>
    <source>
        <strain evidence="3">JCA_2017</strain>
    </source>
</reference>
<dbReference type="EMBL" id="QJKJ01009814">
    <property type="protein sequence ID" value="RDX75527.1"/>
    <property type="molecule type" value="Genomic_DNA"/>
</dbReference>
<evidence type="ECO:0000313" key="3">
    <source>
        <dbReference type="EMBL" id="RDX75527.1"/>
    </source>
</evidence>
<evidence type="ECO:0000313" key="4">
    <source>
        <dbReference type="Proteomes" id="UP000257109"/>
    </source>
</evidence>
<organism evidence="3 4">
    <name type="scientific">Mucuna pruriens</name>
    <name type="common">Velvet bean</name>
    <name type="synonym">Dolichos pruriens</name>
    <dbReference type="NCBI Taxonomy" id="157652"/>
    <lineage>
        <taxon>Eukaryota</taxon>
        <taxon>Viridiplantae</taxon>
        <taxon>Streptophyta</taxon>
        <taxon>Embryophyta</taxon>
        <taxon>Tracheophyta</taxon>
        <taxon>Spermatophyta</taxon>
        <taxon>Magnoliopsida</taxon>
        <taxon>eudicotyledons</taxon>
        <taxon>Gunneridae</taxon>
        <taxon>Pentapetalae</taxon>
        <taxon>rosids</taxon>
        <taxon>fabids</taxon>
        <taxon>Fabales</taxon>
        <taxon>Fabaceae</taxon>
        <taxon>Papilionoideae</taxon>
        <taxon>50 kb inversion clade</taxon>
        <taxon>NPAAA clade</taxon>
        <taxon>indigoferoid/millettioid clade</taxon>
        <taxon>Phaseoleae</taxon>
        <taxon>Mucuna</taxon>
    </lineage>
</organism>
<dbReference type="PROSITE" id="PS50089">
    <property type="entry name" value="ZF_RING_2"/>
    <property type="match status" value="1"/>
</dbReference>
<feature type="non-terminal residue" evidence="3">
    <location>
        <position position="1"/>
    </location>
</feature>
<dbReference type="InterPro" id="IPR001841">
    <property type="entry name" value="Znf_RING"/>
</dbReference>